<dbReference type="InterPro" id="IPR049046">
    <property type="entry name" value="Beta-AFase-like_GH127_middle"/>
</dbReference>
<evidence type="ECO:0000313" key="6">
    <source>
        <dbReference type="Proteomes" id="UP001299546"/>
    </source>
</evidence>
<dbReference type="EMBL" id="JAJCIS010000007">
    <property type="protein sequence ID" value="MCB7387971.1"/>
    <property type="molecule type" value="Genomic_DNA"/>
</dbReference>
<dbReference type="Proteomes" id="UP001299546">
    <property type="component" value="Unassembled WGS sequence"/>
</dbReference>
<dbReference type="PANTHER" id="PTHR31151">
    <property type="entry name" value="PROLINE-TRNA LIGASE (DUF1680)"/>
    <property type="match status" value="1"/>
</dbReference>
<feature type="domain" description="Bacterial Ig-like" evidence="1">
    <location>
        <begin position="105"/>
        <end position="160"/>
    </location>
</feature>
<dbReference type="Pfam" id="PF20578">
    <property type="entry name" value="aBig_2"/>
    <property type="match status" value="1"/>
</dbReference>
<dbReference type="SUPFAM" id="SSF48208">
    <property type="entry name" value="Six-hairpin glycosidases"/>
    <property type="match status" value="1"/>
</dbReference>
<dbReference type="InterPro" id="IPR008928">
    <property type="entry name" value="6-hairpin_glycosidase_sf"/>
</dbReference>
<feature type="domain" description="Non-reducing end beta-L-arabinofuranosidase-like GH127 middle" evidence="4">
    <location>
        <begin position="591"/>
        <end position="683"/>
    </location>
</feature>
<dbReference type="InterPro" id="IPR046780">
    <property type="entry name" value="aBig_2"/>
</dbReference>
<feature type="domain" description="Atrophied bacterial Ig" evidence="3">
    <location>
        <begin position="11"/>
        <end position="93"/>
    </location>
</feature>
<evidence type="ECO:0000259" key="2">
    <source>
        <dbReference type="Pfam" id="PF07944"/>
    </source>
</evidence>
<dbReference type="Pfam" id="PF20736">
    <property type="entry name" value="Glyco_hydro127M"/>
    <property type="match status" value="1"/>
</dbReference>
<dbReference type="Pfam" id="PF07532">
    <property type="entry name" value="Big_4"/>
    <property type="match status" value="1"/>
</dbReference>
<keyword evidence="6" id="KW-1185">Reference proteome</keyword>
<dbReference type="GO" id="GO:0016787">
    <property type="term" value="F:hydrolase activity"/>
    <property type="evidence" value="ECO:0007669"/>
    <property type="project" value="UniProtKB-KW"/>
</dbReference>
<dbReference type="InterPro" id="IPR011081">
    <property type="entry name" value="Big_4"/>
</dbReference>
<evidence type="ECO:0000259" key="1">
    <source>
        <dbReference type="Pfam" id="PF07532"/>
    </source>
</evidence>
<proteinExistence type="predicted"/>
<organism evidence="5 6">
    <name type="scientific">Bariatricus massiliensis</name>
    <dbReference type="NCBI Taxonomy" id="1745713"/>
    <lineage>
        <taxon>Bacteria</taxon>
        <taxon>Bacillati</taxon>
        <taxon>Bacillota</taxon>
        <taxon>Clostridia</taxon>
        <taxon>Lachnospirales</taxon>
        <taxon>Lachnospiraceae</taxon>
        <taxon>Bariatricus</taxon>
    </lineage>
</organism>
<gene>
    <name evidence="5" type="ORF">LIZ65_11775</name>
</gene>
<keyword evidence="5" id="KW-0378">Hydrolase</keyword>
<reference evidence="5 6" key="1">
    <citation type="submission" date="2021-10" db="EMBL/GenBank/DDBJ databases">
        <title>Collection of gut derived symbiotic bacterial strains cultured from healthy donors.</title>
        <authorList>
            <person name="Lin H."/>
            <person name="Littmann E."/>
            <person name="Kohout C."/>
            <person name="Pamer E.G."/>
        </authorList>
    </citation>
    <scope>NUCLEOTIDE SEQUENCE [LARGE SCALE GENOMIC DNA]</scope>
    <source>
        <strain evidence="5 6">DFI.1.165</strain>
    </source>
</reference>
<dbReference type="Pfam" id="PF07944">
    <property type="entry name" value="Beta-AFase-like_GH127_cat"/>
    <property type="match status" value="1"/>
</dbReference>
<sequence length="756" mass="85903">MKNKLTDREIVEYDKKNLYLGNLNTVEFDLKLPLTGEYGSSITWESNHEGLLKPDGTVRRPAFGMGNRTVELTATFAHGEVSEKKVYEVTILQEKKELRIRKIYTVHKQVKVKEDFYLPESIPVETEDGDTIMRSVSWEGGRRQCLSDVGETSIKGTVEGALQQAEALVDAVEVLETAHRDKTPRLQSLAAPNQKSRVFLESGSVFYDAQERMHQVLLTTDDDQMLYNFREAAGLDTKDAPQMIGWDAPDSQLRGHTTGHYLSALALCYHATADDKILEKARYMVGELKKCQDAFAASGNTKYGFLSGYSEEQFDLLEVYTVYPTIWAPYYTLHKILAGLLDCWRFAGLKEALEIADKIGDWTYNRLARLTKEQRDKMWSMYIAGEIGGINESLAALYEETGKADHLAAARMFDNEKLFLPMEMQVDALSGLHANQHIPQIIGAMKIFEVTGEKNYYDIARYFWDAVTKGHIYAIGGTGEAEMFHPVKEIGRRLTKSSAESCASYNMLKLTQQLYQYEPDVKMMDYYERTVLNHTVASTDKAVTGANTYFMPLAPGSSKEFDDENSCCHGTGLESQSKYIDSIYYREDDVLYVNLFIPSKLEWEEKGICAELQTEMKNPGKVSLAVWPMEAKAMGDTVIRVRRPSWNADEYHVFVNGKPSLTYAEEDGYIQITLEAGGEKQQIDIEFSCNFHIEATPDCPDIVSVFYGPYILAALSEEEEMMELPDEEKLSGMEWVPFCCVDKESYHLYFKKNERR</sequence>
<evidence type="ECO:0000313" key="5">
    <source>
        <dbReference type="EMBL" id="MCB7387971.1"/>
    </source>
</evidence>
<dbReference type="PANTHER" id="PTHR31151:SF0">
    <property type="entry name" value="PROLINE-TRNA LIGASE (DUF1680)"/>
    <property type="match status" value="1"/>
</dbReference>
<comment type="caution">
    <text evidence="5">The sequence shown here is derived from an EMBL/GenBank/DDBJ whole genome shotgun (WGS) entry which is preliminary data.</text>
</comment>
<protein>
    <submittedName>
        <fullName evidence="5">Glycoside hydrolase family 127 protein</fullName>
    </submittedName>
</protein>
<evidence type="ECO:0000259" key="3">
    <source>
        <dbReference type="Pfam" id="PF20578"/>
    </source>
</evidence>
<feature type="domain" description="Non-reducing end beta-L-arabinofuranosidase-like GH127 catalytic" evidence="2">
    <location>
        <begin position="204"/>
        <end position="579"/>
    </location>
</feature>
<name>A0ABS8DHV5_9FIRM</name>
<evidence type="ECO:0000259" key="4">
    <source>
        <dbReference type="Pfam" id="PF20736"/>
    </source>
</evidence>
<dbReference type="InterPro" id="IPR012878">
    <property type="entry name" value="Beta-AFase-like_GH127_cat"/>
</dbReference>
<dbReference type="RefSeq" id="WP_066733099.1">
    <property type="nucleotide sequence ID" value="NZ_JAJCIQ010000008.1"/>
</dbReference>
<accession>A0ABS8DHV5</accession>